<reference evidence="7 8" key="1">
    <citation type="submission" date="2017-06" db="EMBL/GenBank/DDBJ databases">
        <title>Ant-infecting Ophiocordyceps genomes reveal a high diversity of potential behavioral manipulation genes and a possible major role for enterotoxins.</title>
        <authorList>
            <person name="De Bekker C."/>
            <person name="Evans H.C."/>
            <person name="Brachmann A."/>
            <person name="Hughes D.P."/>
        </authorList>
    </citation>
    <scope>NUCLEOTIDE SEQUENCE [LARGE SCALE GENOMIC DNA]</scope>
    <source>
        <strain evidence="7 8">1348a</strain>
    </source>
</reference>
<feature type="transmembrane region" description="Helical" evidence="6">
    <location>
        <begin position="20"/>
        <end position="42"/>
    </location>
</feature>
<keyword evidence="5 6" id="KW-0472">Membrane</keyword>
<keyword evidence="8" id="KW-1185">Reference proteome</keyword>
<evidence type="ECO:0000256" key="2">
    <source>
        <dbReference type="ARBA" id="ARBA00006824"/>
    </source>
</evidence>
<gene>
    <name evidence="7" type="ORF">CDD82_7895</name>
</gene>
<dbReference type="PANTHER" id="PTHR11266">
    <property type="entry name" value="PEROXISOMAL MEMBRANE PROTEIN 2, PXMP2 MPV17"/>
    <property type="match status" value="1"/>
</dbReference>
<evidence type="ECO:0000256" key="5">
    <source>
        <dbReference type="ARBA" id="ARBA00023136"/>
    </source>
</evidence>
<dbReference type="OrthoDB" id="10267969at2759"/>
<evidence type="ECO:0000256" key="3">
    <source>
        <dbReference type="ARBA" id="ARBA00022692"/>
    </source>
</evidence>
<protein>
    <submittedName>
        <fullName evidence="7">Uncharacterized protein</fullName>
    </submittedName>
</protein>
<feature type="transmembrane region" description="Helical" evidence="6">
    <location>
        <begin position="174"/>
        <end position="191"/>
    </location>
</feature>
<dbReference type="InterPro" id="IPR007248">
    <property type="entry name" value="Mpv17_PMP22"/>
</dbReference>
<dbReference type="Proteomes" id="UP000224854">
    <property type="component" value="Unassembled WGS sequence"/>
</dbReference>
<comment type="caution">
    <text evidence="7">The sequence shown here is derived from an EMBL/GenBank/DDBJ whole genome shotgun (WGS) entry which is preliminary data.</text>
</comment>
<name>A0A2C5YKH1_9HYPO</name>
<feature type="transmembrane region" description="Helical" evidence="6">
    <location>
        <begin position="233"/>
        <end position="251"/>
    </location>
</feature>
<dbReference type="AlphaFoldDB" id="A0A2C5YKH1"/>
<evidence type="ECO:0000256" key="6">
    <source>
        <dbReference type="RuleBase" id="RU363053"/>
    </source>
</evidence>
<dbReference type="PANTHER" id="PTHR11266:SF50">
    <property type="entry name" value="VACUOLAR MEMBRANE PROTEIN YOR292C"/>
    <property type="match status" value="1"/>
</dbReference>
<accession>A0A2C5YKH1</accession>
<comment type="subcellular location">
    <subcellularLocation>
        <location evidence="1">Membrane</location>
        <topology evidence="1">Multi-pass membrane protein</topology>
    </subcellularLocation>
</comment>
<sequence>MAWDLSRRQLVRAVNSKYIYGRIPLVHTLVLLVEMALVARLTARFNAQYDERPLVTMMITNTILGGIADTVAQTIAAIRFRRASVKLGSVKEDDYAIEIHELGHDKHARFGDDALPRAMAPPPFDFERLARFMAYGFAVAPLQFKWFRLLERVFPMTKTSSMGPALKRMAMDQAIYAPFGLGLFFTVMTVAEGGGRRAVSHKLRDMFLPTLQVNYLVWPAVQLVNFRLMPMQFQLPFVSTVGIAWTAYLSLTNASD</sequence>
<keyword evidence="4 6" id="KW-1133">Transmembrane helix</keyword>
<dbReference type="GO" id="GO:0005739">
    <property type="term" value="C:mitochondrion"/>
    <property type="evidence" value="ECO:0007669"/>
    <property type="project" value="TreeGrafter"/>
</dbReference>
<organism evidence="7 8">
    <name type="scientific">Ophiocordyceps australis</name>
    <dbReference type="NCBI Taxonomy" id="1399860"/>
    <lineage>
        <taxon>Eukaryota</taxon>
        <taxon>Fungi</taxon>
        <taxon>Dikarya</taxon>
        <taxon>Ascomycota</taxon>
        <taxon>Pezizomycotina</taxon>
        <taxon>Sordariomycetes</taxon>
        <taxon>Hypocreomycetidae</taxon>
        <taxon>Hypocreales</taxon>
        <taxon>Ophiocordycipitaceae</taxon>
        <taxon>Ophiocordyceps</taxon>
    </lineage>
</organism>
<evidence type="ECO:0000256" key="1">
    <source>
        <dbReference type="ARBA" id="ARBA00004141"/>
    </source>
</evidence>
<comment type="similarity">
    <text evidence="2 6">Belongs to the peroxisomal membrane protein PXMP2/4 family.</text>
</comment>
<dbReference type="EMBL" id="NJEU01000970">
    <property type="protein sequence ID" value="PHH69257.1"/>
    <property type="molecule type" value="Genomic_DNA"/>
</dbReference>
<dbReference type="Pfam" id="PF04117">
    <property type="entry name" value="Mpv17_PMP22"/>
    <property type="match status" value="1"/>
</dbReference>
<proteinExistence type="inferred from homology"/>
<dbReference type="GO" id="GO:0016020">
    <property type="term" value="C:membrane"/>
    <property type="evidence" value="ECO:0007669"/>
    <property type="project" value="UniProtKB-SubCell"/>
</dbReference>
<evidence type="ECO:0000313" key="8">
    <source>
        <dbReference type="Proteomes" id="UP000224854"/>
    </source>
</evidence>
<feature type="transmembrane region" description="Helical" evidence="6">
    <location>
        <begin position="203"/>
        <end position="221"/>
    </location>
</feature>
<evidence type="ECO:0000256" key="4">
    <source>
        <dbReference type="ARBA" id="ARBA00022989"/>
    </source>
</evidence>
<feature type="transmembrane region" description="Helical" evidence="6">
    <location>
        <begin position="54"/>
        <end position="78"/>
    </location>
</feature>
<keyword evidence="3 6" id="KW-0812">Transmembrane</keyword>
<evidence type="ECO:0000313" key="7">
    <source>
        <dbReference type="EMBL" id="PHH69257.1"/>
    </source>
</evidence>